<protein>
    <submittedName>
        <fullName evidence="2">Uncharacterized protein</fullName>
    </submittedName>
</protein>
<proteinExistence type="predicted"/>
<evidence type="ECO:0000313" key="3">
    <source>
        <dbReference type="Proteomes" id="UP000729357"/>
    </source>
</evidence>
<gene>
    <name evidence="2" type="ORF">KCU98_g4515</name>
</gene>
<dbReference type="EMBL" id="JAHFXS010000366">
    <property type="protein sequence ID" value="KAG9985740.1"/>
    <property type="molecule type" value="Genomic_DNA"/>
</dbReference>
<feature type="region of interest" description="Disordered" evidence="1">
    <location>
        <begin position="270"/>
        <end position="296"/>
    </location>
</feature>
<evidence type="ECO:0000256" key="1">
    <source>
        <dbReference type="SAM" id="MobiDB-lite"/>
    </source>
</evidence>
<feature type="region of interest" description="Disordered" evidence="1">
    <location>
        <begin position="319"/>
        <end position="344"/>
    </location>
</feature>
<dbReference type="AlphaFoldDB" id="A0A9P8FYQ3"/>
<feature type="non-terminal residue" evidence="2">
    <location>
        <position position="532"/>
    </location>
</feature>
<feature type="region of interest" description="Disordered" evidence="1">
    <location>
        <begin position="389"/>
        <end position="468"/>
    </location>
</feature>
<organism evidence="2 3">
    <name type="scientific">Aureobasidium melanogenum</name>
    <name type="common">Aureobasidium pullulans var. melanogenum</name>
    <dbReference type="NCBI Taxonomy" id="46634"/>
    <lineage>
        <taxon>Eukaryota</taxon>
        <taxon>Fungi</taxon>
        <taxon>Dikarya</taxon>
        <taxon>Ascomycota</taxon>
        <taxon>Pezizomycotina</taxon>
        <taxon>Dothideomycetes</taxon>
        <taxon>Dothideomycetidae</taxon>
        <taxon>Dothideales</taxon>
        <taxon>Saccotheciaceae</taxon>
        <taxon>Aureobasidium</taxon>
    </lineage>
</organism>
<feature type="compositionally biased region" description="Basic and acidic residues" evidence="1">
    <location>
        <begin position="325"/>
        <end position="335"/>
    </location>
</feature>
<feature type="region of interest" description="Disordered" evidence="1">
    <location>
        <begin position="1"/>
        <end position="29"/>
    </location>
</feature>
<dbReference type="Proteomes" id="UP000729357">
    <property type="component" value="Unassembled WGS sequence"/>
</dbReference>
<name>A0A9P8FYQ3_AURME</name>
<sequence length="532" mass="59695">MAPKHSLDAAMGSSPTAKRARSTTTPTVKPTYRANFDRLCALHSWTPSEAVRDKLVTLLQLSGQRLKASELLPLAFVQHYPFIWVKDFLLLGYNDADESVWYKAFPTGRGMARGRYYNSAQVNILGKHTVTKFWQPWVDVFDIEQRGLDRCHEYFTGVYLILKKFPNLRYKAGKSKAEARDPQNAIRATGIAEYPFNDDHPFMQEANSTTNDSASDKIQQAFDVEKDIVDDEQNYASVIKQERTDLHDEDHAFLARRLLTQLTSRADLREFDSVSSPRSQGHTADDRQGSLVNADGSASPLRRLSIQFNSCANLRHSMPMSVSHSPEHAMDKQSLGEDVTGVTSLPRQLSKQPVFRAYSCQLGSASLSSQFSNDKNITDKQADSYVKKDAPLFLADQPSRQSAFRTTPREIDSKSSSHATKPTSKTQVGPHIEDDISNFISQQSPRTPTSRVSSRTSKTVTSPYFARTSSQSTRQDILALPGCDSMSSQEFKEYTFRVPVEAPRWSNTNFKFAVVVSTSTFPETPVTRSIEE</sequence>
<evidence type="ECO:0000313" key="2">
    <source>
        <dbReference type="EMBL" id="KAG9985740.1"/>
    </source>
</evidence>
<feature type="compositionally biased region" description="Polar residues" evidence="1">
    <location>
        <begin position="416"/>
        <end position="427"/>
    </location>
</feature>
<accession>A0A9P8FYQ3</accession>
<comment type="caution">
    <text evidence="2">The sequence shown here is derived from an EMBL/GenBank/DDBJ whole genome shotgun (WGS) entry which is preliminary data.</text>
</comment>
<feature type="compositionally biased region" description="Low complexity" evidence="1">
    <location>
        <begin position="444"/>
        <end position="463"/>
    </location>
</feature>
<reference evidence="2" key="1">
    <citation type="journal article" date="2021" name="J Fungi (Basel)">
        <title>Virulence traits and population genomics of the black yeast Aureobasidium melanogenum.</title>
        <authorList>
            <person name="Cernosa A."/>
            <person name="Sun X."/>
            <person name="Gostincar C."/>
            <person name="Fang C."/>
            <person name="Gunde-Cimerman N."/>
            <person name="Song Z."/>
        </authorList>
    </citation>
    <scope>NUCLEOTIDE SEQUENCE</scope>
    <source>
        <strain evidence="2">EXF-9298</strain>
    </source>
</reference>
<keyword evidence="3" id="KW-1185">Reference proteome</keyword>
<feature type="compositionally biased region" description="Polar residues" evidence="1">
    <location>
        <begin position="273"/>
        <end position="282"/>
    </location>
</feature>
<reference evidence="2" key="2">
    <citation type="submission" date="2021-08" db="EMBL/GenBank/DDBJ databases">
        <authorList>
            <person name="Gostincar C."/>
            <person name="Sun X."/>
            <person name="Song Z."/>
            <person name="Gunde-Cimerman N."/>
        </authorList>
    </citation>
    <scope>NUCLEOTIDE SEQUENCE</scope>
    <source>
        <strain evidence="2">EXF-9298</strain>
    </source>
</reference>